<keyword evidence="2" id="KW-1185">Reference proteome</keyword>
<reference evidence="1" key="1">
    <citation type="journal article" date="2023" name="Mol. Phylogenet. Evol.">
        <title>Genome-scale phylogeny and comparative genomics of the fungal order Sordariales.</title>
        <authorList>
            <person name="Hensen N."/>
            <person name="Bonometti L."/>
            <person name="Westerberg I."/>
            <person name="Brannstrom I.O."/>
            <person name="Guillou S."/>
            <person name="Cros-Aarteil S."/>
            <person name="Calhoun S."/>
            <person name="Haridas S."/>
            <person name="Kuo A."/>
            <person name="Mondo S."/>
            <person name="Pangilinan J."/>
            <person name="Riley R."/>
            <person name="LaButti K."/>
            <person name="Andreopoulos B."/>
            <person name="Lipzen A."/>
            <person name="Chen C."/>
            <person name="Yan M."/>
            <person name="Daum C."/>
            <person name="Ng V."/>
            <person name="Clum A."/>
            <person name="Steindorff A."/>
            <person name="Ohm R.A."/>
            <person name="Martin F."/>
            <person name="Silar P."/>
            <person name="Natvig D.O."/>
            <person name="Lalanne C."/>
            <person name="Gautier V."/>
            <person name="Ament-Velasquez S.L."/>
            <person name="Kruys A."/>
            <person name="Hutchinson M.I."/>
            <person name="Powell A.J."/>
            <person name="Barry K."/>
            <person name="Miller A.N."/>
            <person name="Grigoriev I.V."/>
            <person name="Debuchy R."/>
            <person name="Gladieux P."/>
            <person name="Hiltunen Thoren M."/>
            <person name="Johannesson H."/>
        </authorList>
    </citation>
    <scope>NUCLEOTIDE SEQUENCE</scope>
    <source>
        <strain evidence="1">CBS 232.78</strain>
    </source>
</reference>
<reference evidence="1" key="2">
    <citation type="submission" date="2023-06" db="EMBL/GenBank/DDBJ databases">
        <authorList>
            <consortium name="Lawrence Berkeley National Laboratory"/>
            <person name="Haridas S."/>
            <person name="Hensen N."/>
            <person name="Bonometti L."/>
            <person name="Westerberg I."/>
            <person name="Brannstrom I.O."/>
            <person name="Guillou S."/>
            <person name="Cros-Aarteil S."/>
            <person name="Calhoun S."/>
            <person name="Kuo A."/>
            <person name="Mondo S."/>
            <person name="Pangilinan J."/>
            <person name="Riley R."/>
            <person name="LaButti K."/>
            <person name="Andreopoulos B."/>
            <person name="Lipzen A."/>
            <person name="Chen C."/>
            <person name="Yanf M."/>
            <person name="Daum C."/>
            <person name="Ng V."/>
            <person name="Clum A."/>
            <person name="Steindorff A."/>
            <person name="Ohm R."/>
            <person name="Martin F."/>
            <person name="Silar P."/>
            <person name="Natvig D."/>
            <person name="Lalanne C."/>
            <person name="Gautier V."/>
            <person name="Ament-velasquez S.L."/>
            <person name="Kruys A."/>
            <person name="Hutchinson M.I."/>
            <person name="Powell A.J."/>
            <person name="Barry K."/>
            <person name="Miller A.N."/>
            <person name="Grigoriev I.V."/>
            <person name="Debuchy R."/>
            <person name="Gladieux P."/>
            <person name="Thoren M.H."/>
            <person name="Johannesson H."/>
        </authorList>
    </citation>
    <scope>NUCLEOTIDE SEQUENCE</scope>
    <source>
        <strain evidence="1">CBS 232.78</strain>
    </source>
</reference>
<sequence length="203" mass="22336">MPRCMPFWQVLGFARGRGLTAVTPDETILNGHRGGWCQPRSFSRYRVITKRPNAFDTDVCTCTVLASICWVLALAFSCYHCSHTSPIRVGCTWWSTTPKGEIGVKNAAEWYCICEAHHGWCSVVAHKNKFPVPVRPVVPSAPCPALRWAVVAGQSRCDPVPLNPKQATFTLLPGRAHAPGLGQFRVPSLPVLGKFPGLGLWQD</sequence>
<dbReference type="Proteomes" id="UP001285441">
    <property type="component" value="Unassembled WGS sequence"/>
</dbReference>
<accession>A0AAE0NQJ3</accession>
<dbReference type="EMBL" id="JAULSW010000004">
    <property type="protein sequence ID" value="KAK3385724.1"/>
    <property type="molecule type" value="Genomic_DNA"/>
</dbReference>
<comment type="caution">
    <text evidence="1">The sequence shown here is derived from an EMBL/GenBank/DDBJ whole genome shotgun (WGS) entry which is preliminary data.</text>
</comment>
<dbReference type="AlphaFoldDB" id="A0AAE0NQJ3"/>
<organism evidence="1 2">
    <name type="scientific">Podospora didyma</name>
    <dbReference type="NCBI Taxonomy" id="330526"/>
    <lineage>
        <taxon>Eukaryota</taxon>
        <taxon>Fungi</taxon>
        <taxon>Dikarya</taxon>
        <taxon>Ascomycota</taxon>
        <taxon>Pezizomycotina</taxon>
        <taxon>Sordariomycetes</taxon>
        <taxon>Sordariomycetidae</taxon>
        <taxon>Sordariales</taxon>
        <taxon>Podosporaceae</taxon>
        <taxon>Podospora</taxon>
    </lineage>
</organism>
<evidence type="ECO:0000313" key="2">
    <source>
        <dbReference type="Proteomes" id="UP001285441"/>
    </source>
</evidence>
<proteinExistence type="predicted"/>
<protein>
    <submittedName>
        <fullName evidence="1">Uncharacterized protein</fullName>
    </submittedName>
</protein>
<gene>
    <name evidence="1" type="ORF">B0H63DRAFT_473486</name>
</gene>
<evidence type="ECO:0000313" key="1">
    <source>
        <dbReference type="EMBL" id="KAK3385724.1"/>
    </source>
</evidence>
<name>A0AAE0NQJ3_9PEZI</name>